<organism evidence="1">
    <name type="scientific">Fagus sylvatica</name>
    <name type="common">Beechnut</name>
    <dbReference type="NCBI Taxonomy" id="28930"/>
    <lineage>
        <taxon>Eukaryota</taxon>
        <taxon>Viridiplantae</taxon>
        <taxon>Streptophyta</taxon>
        <taxon>Embryophyta</taxon>
        <taxon>Tracheophyta</taxon>
        <taxon>Spermatophyta</taxon>
        <taxon>Magnoliopsida</taxon>
        <taxon>eudicotyledons</taxon>
        <taxon>Gunneridae</taxon>
        <taxon>Pentapetalae</taxon>
        <taxon>rosids</taxon>
        <taxon>fabids</taxon>
        <taxon>Fagales</taxon>
        <taxon>Fagaceae</taxon>
        <taxon>Fagus</taxon>
    </lineage>
</organism>
<dbReference type="EMBL" id="OIVN01002298">
    <property type="protein sequence ID" value="SPD02375.1"/>
    <property type="molecule type" value="Genomic_DNA"/>
</dbReference>
<dbReference type="AlphaFoldDB" id="A0A2N9GS11"/>
<evidence type="ECO:0000313" key="1">
    <source>
        <dbReference type="EMBL" id="SPD02375.1"/>
    </source>
</evidence>
<accession>A0A2N9GS11</accession>
<protein>
    <submittedName>
        <fullName evidence="1">Uncharacterized protein</fullName>
    </submittedName>
</protein>
<name>A0A2N9GS11_FAGSY</name>
<sequence>MTTFNLAKIIAKIWDISSNVLALQNSGAAKHCRYSLGPPGITSGHLDFFSAHQASPVTTWVSFQLHFDLGPFLHHQVSLVASNFSQLAPPKPRRLLSAARAPPSLAVALRFSISSCRHHSLARGDPRFLISCGAALSLVALIVDGSLIRFWDDVWCIEEPLKFAYLELYRIACVKDVAVADFIQFQGEAVHWEFQVADEVRSWRRFACRRTAEVLEPLHWEDMRGVCRGYVESLGYKGVVCSNRLYCFF</sequence>
<gene>
    <name evidence="1" type="ORF">FSB_LOCUS30257</name>
</gene>
<reference evidence="1" key="1">
    <citation type="submission" date="2018-02" db="EMBL/GenBank/DDBJ databases">
        <authorList>
            <person name="Cohen D.B."/>
            <person name="Kent A.D."/>
        </authorList>
    </citation>
    <scope>NUCLEOTIDE SEQUENCE</scope>
</reference>
<proteinExistence type="predicted"/>